<keyword evidence="1" id="KW-1133">Transmembrane helix</keyword>
<dbReference type="Proteomes" id="UP000262583">
    <property type="component" value="Chromosome"/>
</dbReference>
<dbReference type="EMBL" id="CP030759">
    <property type="protein sequence ID" value="AXA34997.1"/>
    <property type="molecule type" value="Genomic_DNA"/>
</dbReference>
<protein>
    <submittedName>
        <fullName evidence="2">Uncharacterized protein</fullName>
    </submittedName>
</protein>
<reference evidence="2 3" key="1">
    <citation type="submission" date="2018-05" db="EMBL/GenBank/DDBJ databases">
        <title>A metagenomic window into the 2 km-deep terrestrial subsurface aquifer revealed taxonomically and functionally diverse microbial community comprising novel uncultured bacterial lineages.</title>
        <authorList>
            <person name="Kadnikov V.V."/>
            <person name="Mardanov A.V."/>
            <person name="Beletsky A.V."/>
            <person name="Banks D."/>
            <person name="Pimenov N.V."/>
            <person name="Frank Y.A."/>
            <person name="Karnachuk O.V."/>
            <person name="Ravin N.V."/>
        </authorList>
    </citation>
    <scope>NUCLEOTIDE SEQUENCE [LARGE SCALE GENOMIC DNA]</scope>
    <source>
        <strain evidence="2">BY</strain>
    </source>
</reference>
<organism evidence="2 3">
    <name type="scientific">Sumerlaea chitinivorans</name>
    <dbReference type="NCBI Taxonomy" id="2250252"/>
    <lineage>
        <taxon>Bacteria</taxon>
        <taxon>Candidatus Sumerlaeota</taxon>
        <taxon>Candidatus Sumerlaeia</taxon>
        <taxon>Candidatus Sumerlaeales</taxon>
        <taxon>Candidatus Sumerlaeaceae</taxon>
        <taxon>Candidatus Sumerlaea</taxon>
    </lineage>
</organism>
<evidence type="ECO:0000313" key="2">
    <source>
        <dbReference type="EMBL" id="AXA34997.1"/>
    </source>
</evidence>
<keyword evidence="1" id="KW-0812">Transmembrane</keyword>
<feature type="transmembrane region" description="Helical" evidence="1">
    <location>
        <begin position="68"/>
        <end position="89"/>
    </location>
</feature>
<accession>A0A2Z4Y1D2</accession>
<keyword evidence="1" id="KW-0472">Membrane</keyword>
<gene>
    <name evidence="2" type="ORF">BRCON_0220</name>
</gene>
<evidence type="ECO:0000256" key="1">
    <source>
        <dbReference type="SAM" id="Phobius"/>
    </source>
</evidence>
<dbReference type="KEGG" id="schv:BRCON_0220"/>
<proteinExistence type="predicted"/>
<name>A0A2Z4Y1D2_SUMC1</name>
<dbReference type="AlphaFoldDB" id="A0A2Z4Y1D2"/>
<evidence type="ECO:0000313" key="3">
    <source>
        <dbReference type="Proteomes" id="UP000262583"/>
    </source>
</evidence>
<sequence>MEWCKNHPTRKAVTKCKQCLAPICAECRIFMSEGIFCSSECIEEFRQWRANILTMNPPRSRFSLKAQLKYFVVVLALLAFIWGVFYFWLGTFDVREIASKLWEQLWYLIRLTF</sequence>